<evidence type="ECO:0000313" key="7">
    <source>
        <dbReference type="Proteomes" id="UP000199286"/>
    </source>
</evidence>
<dbReference type="EMBL" id="FNPF01000024">
    <property type="protein sequence ID" value="SDY87935.1"/>
    <property type="molecule type" value="Genomic_DNA"/>
</dbReference>
<dbReference type="RefSeq" id="WP_089886016.1">
    <property type="nucleotide sequence ID" value="NZ_FNPF01000024.1"/>
</dbReference>
<dbReference type="Gene3D" id="1.10.10.10">
    <property type="entry name" value="Winged helix-like DNA-binding domain superfamily/Winged helix DNA-binding domain"/>
    <property type="match status" value="1"/>
</dbReference>
<keyword evidence="3 6" id="KW-0238">DNA-binding</keyword>
<dbReference type="Pfam" id="PF00126">
    <property type="entry name" value="HTH_1"/>
    <property type="match status" value="1"/>
</dbReference>
<comment type="similarity">
    <text evidence="1">Belongs to the LysR transcriptional regulatory family.</text>
</comment>
<evidence type="ECO:0000256" key="3">
    <source>
        <dbReference type="ARBA" id="ARBA00023125"/>
    </source>
</evidence>
<sequence>MRLEWLEDLLAVIETGSFSVAAHRRILTQSAFSRRMQMLEGYLGAEIFDRSRKPIRVNEATLAQTDRIRSLVHDLRMLAHDLKQHERTLHRRISIACQHSIIATAGSRLAKDLLARQDLTVRLHSANFDECLGLLLTNQTELVLVHLASTIPLPARPDFFEILPLKQDHFVPVANAAVAQLVGTGSVPHIAYPGDIFLGRLFDREISSRVNPAITLTAQVETALTLAALQMAEEGLGVVWAPLSLCRTAIAQGRLLNLSDRLPQCPMELMAIRLSGSKTALEDEVWSILPEIRL</sequence>
<name>A0A1H3NHJ1_9RHOB</name>
<evidence type="ECO:0000256" key="4">
    <source>
        <dbReference type="ARBA" id="ARBA00023163"/>
    </source>
</evidence>
<gene>
    <name evidence="6" type="ORF">SAMN05444340_1243</name>
</gene>
<feature type="domain" description="HTH lysR-type" evidence="5">
    <location>
        <begin position="1"/>
        <end position="58"/>
    </location>
</feature>
<dbReference type="SUPFAM" id="SSF46785">
    <property type="entry name" value="Winged helix' DNA-binding domain"/>
    <property type="match status" value="1"/>
</dbReference>
<dbReference type="InterPro" id="IPR036388">
    <property type="entry name" value="WH-like_DNA-bd_sf"/>
</dbReference>
<dbReference type="AlphaFoldDB" id="A0A1H3NHJ1"/>
<protein>
    <submittedName>
        <fullName evidence="6">DNA-binding transcriptional regulator, LysR family</fullName>
    </submittedName>
</protein>
<dbReference type="Pfam" id="PF03466">
    <property type="entry name" value="LysR_substrate"/>
    <property type="match status" value="1"/>
</dbReference>
<evidence type="ECO:0000313" key="6">
    <source>
        <dbReference type="EMBL" id="SDY87935.1"/>
    </source>
</evidence>
<dbReference type="GO" id="GO:0000976">
    <property type="term" value="F:transcription cis-regulatory region binding"/>
    <property type="evidence" value="ECO:0007669"/>
    <property type="project" value="TreeGrafter"/>
</dbReference>
<dbReference type="InterPro" id="IPR000847">
    <property type="entry name" value="LysR_HTH_N"/>
</dbReference>
<organism evidence="6 7">
    <name type="scientific">Citreimonas salinaria</name>
    <dbReference type="NCBI Taxonomy" id="321339"/>
    <lineage>
        <taxon>Bacteria</taxon>
        <taxon>Pseudomonadati</taxon>
        <taxon>Pseudomonadota</taxon>
        <taxon>Alphaproteobacteria</taxon>
        <taxon>Rhodobacterales</taxon>
        <taxon>Roseobacteraceae</taxon>
        <taxon>Citreimonas</taxon>
    </lineage>
</organism>
<dbReference type="PANTHER" id="PTHR30126">
    <property type="entry name" value="HTH-TYPE TRANSCRIPTIONAL REGULATOR"/>
    <property type="match status" value="1"/>
</dbReference>
<dbReference type="PROSITE" id="PS50931">
    <property type="entry name" value="HTH_LYSR"/>
    <property type="match status" value="1"/>
</dbReference>
<dbReference type="InterPro" id="IPR036390">
    <property type="entry name" value="WH_DNA-bd_sf"/>
</dbReference>
<accession>A0A1H3NHJ1</accession>
<dbReference type="STRING" id="321339.SAMN05444340_1243"/>
<dbReference type="SUPFAM" id="SSF53850">
    <property type="entry name" value="Periplasmic binding protein-like II"/>
    <property type="match status" value="1"/>
</dbReference>
<reference evidence="6 7" key="1">
    <citation type="submission" date="2016-10" db="EMBL/GenBank/DDBJ databases">
        <authorList>
            <person name="de Groot N.N."/>
        </authorList>
    </citation>
    <scope>NUCLEOTIDE SEQUENCE [LARGE SCALE GENOMIC DNA]</scope>
    <source>
        <strain evidence="6 7">DSM 26880</strain>
    </source>
</reference>
<keyword evidence="7" id="KW-1185">Reference proteome</keyword>
<dbReference type="Proteomes" id="UP000199286">
    <property type="component" value="Unassembled WGS sequence"/>
</dbReference>
<proteinExistence type="inferred from homology"/>
<keyword evidence="4" id="KW-0804">Transcription</keyword>
<dbReference type="InterPro" id="IPR005119">
    <property type="entry name" value="LysR_subst-bd"/>
</dbReference>
<keyword evidence="2" id="KW-0805">Transcription regulation</keyword>
<evidence type="ECO:0000256" key="2">
    <source>
        <dbReference type="ARBA" id="ARBA00023015"/>
    </source>
</evidence>
<dbReference type="GO" id="GO:0003700">
    <property type="term" value="F:DNA-binding transcription factor activity"/>
    <property type="evidence" value="ECO:0007669"/>
    <property type="project" value="InterPro"/>
</dbReference>
<evidence type="ECO:0000259" key="5">
    <source>
        <dbReference type="PROSITE" id="PS50931"/>
    </source>
</evidence>
<evidence type="ECO:0000256" key="1">
    <source>
        <dbReference type="ARBA" id="ARBA00009437"/>
    </source>
</evidence>
<dbReference type="OrthoDB" id="528082at2"/>
<dbReference type="PANTHER" id="PTHR30126:SF2">
    <property type="entry name" value="HTH-TYPE TRANSCRIPTIONAL REGULATOR YJIE"/>
    <property type="match status" value="1"/>
</dbReference>